<proteinExistence type="predicted"/>
<sequence>MAESKKYWMNVNEQNIIRFDHPLNQSFLFWIRRQFNCKIHSEGGERVKVTRRKPFSIEELKRIYSETDYRQRVVSYQSQNSFSNAFLPLYKALNLAGKSVGSCDLNGRVTMAGT</sequence>
<reference evidence="1" key="1">
    <citation type="journal article" date="2020" name="Sci. Rep.">
        <title>Metagenomic characterisation of additional and novel avian viruses from Australian wild ducks.</title>
        <authorList>
            <person name="Vibin J."/>
            <person name="Chamings A."/>
            <person name="Klaassen M."/>
            <person name="Alexandersen S."/>
        </authorList>
    </citation>
    <scope>NUCLEOTIDE SEQUENCE</scope>
    <source>
        <strain evidence="1">PBDAdV/PBD12.16-AU-2016</strain>
    </source>
</reference>
<protein>
    <submittedName>
        <fullName evidence="1">U-exon</fullName>
    </submittedName>
</protein>
<evidence type="ECO:0000313" key="1">
    <source>
        <dbReference type="EMBL" id="QQD36949.1"/>
    </source>
</evidence>
<name>A0A7T4V7A1_9ADEN</name>
<dbReference type="Pfam" id="PF23683">
    <property type="entry name" value="U_exon"/>
    <property type="match status" value="1"/>
</dbReference>
<dbReference type="EMBL" id="MT894382">
    <property type="protein sequence ID" value="QQD36949.1"/>
    <property type="molecule type" value="Genomic_DNA"/>
</dbReference>
<accession>A0A7T4V7A1</accession>
<organism evidence="1">
    <name type="scientific">Pacific black duck aviadenovirus</name>
    <dbReference type="NCBI Taxonomy" id="2798287"/>
    <lineage>
        <taxon>Viruses</taxon>
        <taxon>Varidnaviria</taxon>
        <taxon>Bamfordvirae</taxon>
        <taxon>Preplasmiviricota</taxon>
        <taxon>Polisuviricotina</taxon>
        <taxon>Pharingeaviricetes</taxon>
        <taxon>Rowavirales</taxon>
        <taxon>Adenoviridae</taxon>
        <taxon>Aviadenovirus</taxon>
    </lineage>
</organism>
<dbReference type="InterPro" id="IPR057648">
    <property type="entry name" value="U_exon-like"/>
</dbReference>